<evidence type="ECO:0000313" key="6">
    <source>
        <dbReference type="EMBL" id="CAG9287866.1"/>
    </source>
</evidence>
<name>A0A8J9SS10_PHATR</name>
<sequence length="509" mass="58889">MRRPTKRKLLDVEGQVESESPETKDRGNVYPIHLLARTVAIIVIAGILLFMANHQFFSQTWTHTQLRQSPTKTTGKQCREQKRPVVYDSKAQAAGRKSRFPNVEERIRVYMSNWYTPPCGDFHDGFVHYEYYKNKTDPLSSFYTIDEVASFNTSPKQRSFHIDSSIKPALMFYATRYFLDICAKTLTPLRFYCTDGNETILHTMQQLGWSEQFEVRVGTPPLLLQFGDAKETHAVESISELPVSSYPRVPHIKKFRRAIGEKELKSFNAEECIRTLRPGFQDHDPYSLLPIVWKLNTKRHYGDLSKTACLDIPWSSKQNSSVFRGKLNGAAIFDPISNEEKCLQMPRCRLVYTHVNSTLVDAFLTDMMHKLPSKIADVQLMTSIFSIHDLLRYKGLVMLEGNDVSSGLKWALLSNSVVLMPRPTFTSWAMEELLEPWVHYVPLDEGLTDVEDKMQWIVENDAEAQQISKRASLWIKDLVYHTDSMKDDQLVFKGILERYRQHFRKRPTT</sequence>
<comment type="similarity">
    <text evidence="1">Belongs to the glycosyltransferase 90 family.</text>
</comment>
<dbReference type="PANTHER" id="PTHR12203">
    <property type="entry name" value="KDEL LYS-ASP-GLU-LEU CONTAINING - RELATED"/>
    <property type="match status" value="1"/>
</dbReference>
<dbReference type="AlphaFoldDB" id="A0A8J9SS10"/>
<keyword evidence="4" id="KW-0812">Transmembrane</keyword>
<gene>
    <name evidence="6" type="ORF">PTTT1_LOCUS36814</name>
</gene>
<evidence type="ECO:0000256" key="3">
    <source>
        <dbReference type="SAM" id="MobiDB-lite"/>
    </source>
</evidence>
<dbReference type="Pfam" id="PF05686">
    <property type="entry name" value="Glyco_transf_90"/>
    <property type="match status" value="1"/>
</dbReference>
<evidence type="ECO:0000256" key="4">
    <source>
        <dbReference type="SAM" id="Phobius"/>
    </source>
</evidence>
<dbReference type="PANTHER" id="PTHR12203:SF35">
    <property type="entry name" value="PROTEIN O-GLUCOSYLTRANSFERASE 1"/>
    <property type="match status" value="1"/>
</dbReference>
<accession>A0A8J9SS10</accession>
<evidence type="ECO:0000256" key="1">
    <source>
        <dbReference type="ARBA" id="ARBA00010118"/>
    </source>
</evidence>
<feature type="region of interest" description="Disordered" evidence="3">
    <location>
        <begin position="1"/>
        <end position="23"/>
    </location>
</feature>
<protein>
    <recommendedName>
        <fullName evidence="5">Glycosyl transferase CAP10 domain-containing protein</fullName>
    </recommendedName>
</protein>
<feature type="domain" description="Glycosyl transferase CAP10" evidence="5">
    <location>
        <begin position="277"/>
        <end position="500"/>
    </location>
</feature>
<dbReference type="Proteomes" id="UP000836788">
    <property type="component" value="Chromosome 3"/>
</dbReference>
<dbReference type="EMBL" id="OU594944">
    <property type="protein sequence ID" value="CAG9287866.1"/>
    <property type="molecule type" value="Genomic_DNA"/>
</dbReference>
<reference evidence="6" key="1">
    <citation type="submission" date="2022-02" db="EMBL/GenBank/DDBJ databases">
        <authorList>
            <person name="Giguere J D."/>
        </authorList>
    </citation>
    <scope>NUCLEOTIDE SEQUENCE</scope>
    <source>
        <strain evidence="6">CCAP 1055/1</strain>
    </source>
</reference>
<keyword evidence="4" id="KW-0472">Membrane</keyword>
<dbReference type="InterPro" id="IPR006598">
    <property type="entry name" value="CAP10"/>
</dbReference>
<evidence type="ECO:0000256" key="2">
    <source>
        <dbReference type="ARBA" id="ARBA00022679"/>
    </source>
</evidence>
<keyword evidence="2" id="KW-0808">Transferase</keyword>
<feature type="transmembrane region" description="Helical" evidence="4">
    <location>
        <begin position="34"/>
        <end position="52"/>
    </location>
</feature>
<dbReference type="SMART" id="SM00672">
    <property type="entry name" value="CAP10"/>
    <property type="match status" value="1"/>
</dbReference>
<proteinExistence type="inferred from homology"/>
<keyword evidence="4" id="KW-1133">Transmembrane helix</keyword>
<dbReference type="InterPro" id="IPR051091">
    <property type="entry name" value="O-Glucosyltr/Glycosyltrsf_90"/>
</dbReference>
<evidence type="ECO:0000259" key="5">
    <source>
        <dbReference type="SMART" id="SM00672"/>
    </source>
</evidence>
<organism evidence="6">
    <name type="scientific">Phaeodactylum tricornutum</name>
    <name type="common">Diatom</name>
    <dbReference type="NCBI Taxonomy" id="2850"/>
    <lineage>
        <taxon>Eukaryota</taxon>
        <taxon>Sar</taxon>
        <taxon>Stramenopiles</taxon>
        <taxon>Ochrophyta</taxon>
        <taxon>Bacillariophyta</taxon>
        <taxon>Bacillariophyceae</taxon>
        <taxon>Bacillariophycidae</taxon>
        <taxon>Naviculales</taxon>
        <taxon>Phaeodactylaceae</taxon>
        <taxon>Phaeodactylum</taxon>
    </lineage>
</organism>
<dbReference type="GO" id="GO:0016740">
    <property type="term" value="F:transferase activity"/>
    <property type="evidence" value="ECO:0007669"/>
    <property type="project" value="UniProtKB-KW"/>
</dbReference>